<evidence type="ECO:0000259" key="1">
    <source>
        <dbReference type="Pfam" id="PF19922"/>
    </source>
</evidence>
<reference evidence="2 3" key="1">
    <citation type="submission" date="2024-04" db="EMBL/GenBank/DDBJ databases">
        <title>Draft genome sequence of Sessilibacter corallicola NBRC 116591.</title>
        <authorList>
            <person name="Miyakawa T."/>
            <person name="Kusuya Y."/>
            <person name="Miura T."/>
        </authorList>
    </citation>
    <scope>NUCLEOTIDE SEQUENCE [LARGE SCALE GENOMIC DNA]</scope>
    <source>
        <strain evidence="2 3">KU-00831-HH</strain>
    </source>
</reference>
<feature type="domain" description="MoxR-vWA-beta-propeller ternary system" evidence="1">
    <location>
        <begin position="2"/>
        <end position="118"/>
    </location>
</feature>
<gene>
    <name evidence="2" type="ORF">NBRC116591_17190</name>
</gene>
<dbReference type="Pfam" id="PF19922">
    <property type="entry name" value="bpX6"/>
    <property type="match status" value="1"/>
</dbReference>
<dbReference type="InterPro" id="IPR045547">
    <property type="entry name" value="bpX6"/>
</dbReference>
<name>A0ABQ0A8D4_9GAMM</name>
<organism evidence="2 3">
    <name type="scientific">Sessilibacter corallicola</name>
    <dbReference type="NCBI Taxonomy" id="2904075"/>
    <lineage>
        <taxon>Bacteria</taxon>
        <taxon>Pseudomonadati</taxon>
        <taxon>Pseudomonadota</taxon>
        <taxon>Gammaproteobacteria</taxon>
        <taxon>Cellvibrionales</taxon>
        <taxon>Cellvibrionaceae</taxon>
        <taxon>Sessilibacter</taxon>
    </lineage>
</organism>
<dbReference type="Proteomes" id="UP001465153">
    <property type="component" value="Unassembled WGS sequence"/>
</dbReference>
<comment type="caution">
    <text evidence="2">The sequence shown here is derived from an EMBL/GenBank/DDBJ whole genome shotgun (WGS) entry which is preliminary data.</text>
</comment>
<accession>A0ABQ0A8D4</accession>
<evidence type="ECO:0000313" key="3">
    <source>
        <dbReference type="Proteomes" id="UP001465153"/>
    </source>
</evidence>
<proteinExistence type="predicted"/>
<protein>
    <recommendedName>
        <fullName evidence="1">MoxR-vWA-beta-propeller ternary system domain-containing protein</fullName>
    </recommendedName>
</protein>
<dbReference type="EMBL" id="BAABWN010000005">
    <property type="protein sequence ID" value="GAA6167908.1"/>
    <property type="molecule type" value="Genomic_DNA"/>
</dbReference>
<keyword evidence="3" id="KW-1185">Reference proteome</keyword>
<evidence type="ECO:0000313" key="2">
    <source>
        <dbReference type="EMBL" id="GAA6167908.1"/>
    </source>
</evidence>
<sequence length="826" mass="93090">MYELELCWLLLWPCEKLINTSSIGAYPVIKQPCANGTVYSTVSLPNEHEYLSGSLVVAIEGEFRAFELTAKFETSPSQWLNLDEFSVAEVSSLGLPPQDPVFNMSPVDGDIRELFDQPKKGPVNSRHGRDVSEGNISSSWVTSLTNYLRQPKVNSVTGQRKPSFREYLSRMIMMSALGRVLGARQAGYMRKMLELFENGSLDQALKHAIPMSDARDAANSTRMSMGLPKVLRSISLTLNRRQASSSYNVGEESSDMLRATYERAFQQLDRSGQHKKAAFVLADLLRDYHRALEYLVKHKEFVTAAKLAEGQQMSIEKVIYHWVLAGDLTRAINIARTSHRYQAAIQVISRYNKDVANKLSWEFAELCAKQGNYLQAVNNVWDLTSSKKELMPWIKAGIETQAGAKPVLLVKALNLSSNDYFSSLIELIENGNATQINDCISAFLTSPRTPEISAAAKLTLRYHLQHIAVGKIKYHAKDVKRLLELTDDLTLKHEVRALSLKAGNHRDKQASLQDNAKPLEYKLENIGSSLIYDVVELANGWLLLAKGSAGLELCKPNGATVCFYSQPCDHIVLSDFGNRALLLSSLDEYVQVNRFELMNRSVSAWCELKIDNFAPSYDGDQWLISRGNKVWSLDVFSDSATALWSVSDLPYPVTALSRSKTQLSFVCIDSATSALQVWRYTLPMMRLNQRDPISQDDLEHYWPRSLLSNGRMLVLNKDNNVAIFDRMIRHTELALNGRLIRDSGSEAWLAVQVENSENQVHINVHNIENNAISDCKLKIDCTDLPKNQQLRFRICENRIQIFHSTGRVWIFDLSDGVLELNLTLIP</sequence>